<name>A0ABX7DPB8_9FLAO</name>
<gene>
    <name evidence="3" type="ORF">JK629_11680</name>
</gene>
<dbReference type="PANTHER" id="PTHR35149:SF1">
    <property type="entry name" value="DUF5655 DOMAIN-CONTAINING PROTEIN"/>
    <property type="match status" value="1"/>
</dbReference>
<evidence type="ECO:0000313" key="4">
    <source>
        <dbReference type="Proteomes" id="UP000629420"/>
    </source>
</evidence>
<dbReference type="InterPro" id="IPR004919">
    <property type="entry name" value="GmrSD_N"/>
</dbReference>
<dbReference type="Proteomes" id="UP000629420">
    <property type="component" value="Chromosome"/>
</dbReference>
<dbReference type="Pfam" id="PF03235">
    <property type="entry name" value="GmrSD_N"/>
    <property type="match status" value="1"/>
</dbReference>
<evidence type="ECO:0000259" key="2">
    <source>
        <dbReference type="Pfam" id="PF25202"/>
    </source>
</evidence>
<keyword evidence="4" id="KW-1185">Reference proteome</keyword>
<dbReference type="InterPro" id="IPR057156">
    <property type="entry name" value="DUF7834"/>
</dbReference>
<dbReference type="EMBL" id="CP068439">
    <property type="protein sequence ID" value="QQX75990.1"/>
    <property type="molecule type" value="Genomic_DNA"/>
</dbReference>
<proteinExistence type="predicted"/>
<dbReference type="PANTHER" id="PTHR35149">
    <property type="entry name" value="SLL5132 PROTEIN"/>
    <property type="match status" value="1"/>
</dbReference>
<dbReference type="RefSeq" id="WP_202335801.1">
    <property type="nucleotide sequence ID" value="NZ_CP068439.1"/>
</dbReference>
<accession>A0ABX7DPB8</accession>
<reference evidence="3 4" key="1">
    <citation type="submission" date="2021-01" db="EMBL/GenBank/DDBJ databases">
        <title>Aequorivita sp. strain KX20305, a bacterium isolated from the sediment collected at a cold seep field in South China Sea.</title>
        <authorList>
            <person name="Zhang H."/>
            <person name="Li C."/>
        </authorList>
    </citation>
    <scope>NUCLEOTIDE SEQUENCE [LARGE SCALE GENOMIC DNA]</scope>
    <source>
        <strain evidence="3 4">KX20305</strain>
    </source>
</reference>
<protein>
    <submittedName>
        <fullName evidence="3">DUF262 domain-containing protein</fullName>
    </submittedName>
</protein>
<dbReference type="Pfam" id="PF25202">
    <property type="entry name" value="DUF7834"/>
    <property type="match status" value="1"/>
</dbReference>
<feature type="domain" description="DUF7834" evidence="2">
    <location>
        <begin position="198"/>
        <end position="434"/>
    </location>
</feature>
<organism evidence="3 4">
    <name type="scientific">Aequorivita iocasae</name>
    <dbReference type="NCBI Taxonomy" id="2803865"/>
    <lineage>
        <taxon>Bacteria</taxon>
        <taxon>Pseudomonadati</taxon>
        <taxon>Bacteroidota</taxon>
        <taxon>Flavobacteriia</taxon>
        <taxon>Flavobacteriales</taxon>
        <taxon>Flavobacteriaceae</taxon>
        <taxon>Aequorivita</taxon>
    </lineage>
</organism>
<feature type="domain" description="GmrSD restriction endonucleases N-terminal" evidence="1">
    <location>
        <begin position="19"/>
        <end position="187"/>
    </location>
</feature>
<evidence type="ECO:0000259" key="1">
    <source>
        <dbReference type="Pfam" id="PF03235"/>
    </source>
</evidence>
<sequence length="451" mass="53118">MQKLNKNLQKPTAAIFNIKKLLQCNFKIAAYQRPYKWSVKNVNDLIDDMITFQEKNAYRIGTIIIYRGKKKKIKEIVDGQQRYLTLLLIYKALKENEPSNTLLNFDVPSLNNLEFDNAISIANLKANYAHIQSRVTDFDEGLIRFFLEKCEFVQVTITDLGEAFQFFDSQNSRGKALYPHNLLKAFHLREMNHLEEPEKIKIIAHWDKTDPQFLKDAFANYFFKIRNWSTGKSASYFSKDEISVFKGVNLLDNQLYPYARSIAINAKYVGLKQQILYDFNDSQEHFPHQLDAFTVNGEWFFDFVKHKSKMVEAIKDFTNDYYNFDDHNSKAFEVINKLNTYTKSYRTGDKYCRNLFEVTLLYYIDKFGEKQLEKVIPLIFFWAYRPRIKLTAVRLESVDNHARHPNSLIRLIKESLTTSQVLIYRLKPITKIGGNSDELARLYTEYKLIQT</sequence>
<evidence type="ECO:0000313" key="3">
    <source>
        <dbReference type="EMBL" id="QQX75990.1"/>
    </source>
</evidence>